<accession>A0A840CMR2</accession>
<dbReference type="EMBL" id="JACIEQ010000005">
    <property type="protein sequence ID" value="MBB4023277.1"/>
    <property type="molecule type" value="Genomic_DNA"/>
</dbReference>
<dbReference type="PROSITE" id="PS51409">
    <property type="entry name" value="ARGINASE_2"/>
    <property type="match status" value="1"/>
</dbReference>
<dbReference type="PANTHER" id="PTHR11358">
    <property type="entry name" value="ARGINASE/AGMATINASE"/>
    <property type="match status" value="1"/>
</dbReference>
<evidence type="ECO:0000256" key="3">
    <source>
        <dbReference type="PROSITE-ProRule" id="PRU00742"/>
    </source>
</evidence>
<evidence type="ECO:0000313" key="5">
    <source>
        <dbReference type="EMBL" id="MBB4023277.1"/>
    </source>
</evidence>
<feature type="region of interest" description="Disordered" evidence="4">
    <location>
        <begin position="402"/>
        <end position="421"/>
    </location>
</feature>
<dbReference type="RefSeq" id="WP_054539494.1">
    <property type="nucleotide sequence ID" value="NZ_JACIEQ010000005.1"/>
</dbReference>
<dbReference type="GO" id="GO:0033389">
    <property type="term" value="P:putrescine biosynthetic process from arginine, via agmatine"/>
    <property type="evidence" value="ECO:0007669"/>
    <property type="project" value="TreeGrafter"/>
</dbReference>
<evidence type="ECO:0000256" key="1">
    <source>
        <dbReference type="ARBA" id="ARBA00022723"/>
    </source>
</evidence>
<dbReference type="PANTHER" id="PTHR11358:SF26">
    <property type="entry name" value="GUANIDINO ACID HYDROLASE, MITOCHONDRIAL"/>
    <property type="match status" value="1"/>
</dbReference>
<dbReference type="Proteomes" id="UP000585681">
    <property type="component" value="Unassembled WGS sequence"/>
</dbReference>
<dbReference type="SUPFAM" id="SSF52768">
    <property type="entry name" value="Arginase/deacetylase"/>
    <property type="match status" value="1"/>
</dbReference>
<comment type="similarity">
    <text evidence="3">Belongs to the arginase family.</text>
</comment>
<keyword evidence="2 5" id="KW-0378">Hydrolase</keyword>
<feature type="region of interest" description="Disordered" evidence="4">
    <location>
        <begin position="1"/>
        <end position="25"/>
    </location>
</feature>
<evidence type="ECO:0000256" key="2">
    <source>
        <dbReference type="ARBA" id="ARBA00022801"/>
    </source>
</evidence>
<organism evidence="5 6">
    <name type="scientific">Actibacterium naphthalenivorans</name>
    <dbReference type="NCBI Taxonomy" id="1614693"/>
    <lineage>
        <taxon>Bacteria</taxon>
        <taxon>Pseudomonadati</taxon>
        <taxon>Pseudomonadota</taxon>
        <taxon>Alphaproteobacteria</taxon>
        <taxon>Rhodobacterales</taxon>
        <taxon>Roseobacteraceae</taxon>
        <taxon>Actibacterium</taxon>
    </lineage>
</organism>
<name>A0A840CMR2_9RHOB</name>
<dbReference type="InterPro" id="IPR023696">
    <property type="entry name" value="Ureohydrolase_dom_sf"/>
</dbReference>
<evidence type="ECO:0000256" key="4">
    <source>
        <dbReference type="SAM" id="MobiDB-lite"/>
    </source>
</evidence>
<dbReference type="GO" id="GO:0046872">
    <property type="term" value="F:metal ion binding"/>
    <property type="evidence" value="ECO:0007669"/>
    <property type="project" value="UniProtKB-KW"/>
</dbReference>
<dbReference type="PRINTS" id="PR00116">
    <property type="entry name" value="ARGINASE"/>
</dbReference>
<dbReference type="AlphaFoldDB" id="A0A840CMR2"/>
<gene>
    <name evidence="5" type="ORF">GGR17_003106</name>
</gene>
<sequence>MFTDVPRRTRSHHPADHRRGGRRFHHPDLSKLQGWKSMQAEADIPGDEWEKEKQWALRMGLTGADSIEDKSIPTFARGELPHYAGINTFLKAPYAEDVSEVGLYDATVLGAPFDGGTTYRAGTRFGPQGIRKISALYTPYNYEMAIDLREQMSLCDAGDIFTIPANIEKTFDQISRACAHVFSSGSMPIILGGDHSIGYPTVRGIAECTSKKIGIVHFDRHADIQEKDLDERMHTTPWFHATNLPNVPAKNLVQVGIGGWQVPREAVGVARERQTNIITMSDMERMGVDKTAEMALEMAWDGVDMVYMSFDIDSVDCGFVPGTGWPEPGGFLPREALALASKVAAEGICGMELVEVSPPYDTSDITALLGTRVIVDVLGSMVSAGTLGKHKRHIDKPVTLPMGDYSEATHGRRWSTPAKRK</sequence>
<keyword evidence="1" id="KW-0479">Metal-binding</keyword>
<dbReference type="Pfam" id="PF00491">
    <property type="entry name" value="Arginase"/>
    <property type="match status" value="1"/>
</dbReference>
<keyword evidence="6" id="KW-1185">Reference proteome</keyword>
<protein>
    <submittedName>
        <fullName evidence="5">Agmatinase</fullName>
        <ecNumber evidence="5">3.5.3.11</ecNumber>
    </submittedName>
</protein>
<proteinExistence type="inferred from homology"/>
<dbReference type="EC" id="3.5.3.11" evidence="5"/>
<comment type="caution">
    <text evidence="5">The sequence shown here is derived from an EMBL/GenBank/DDBJ whole genome shotgun (WGS) entry which is preliminary data.</text>
</comment>
<dbReference type="GO" id="GO:0008783">
    <property type="term" value="F:agmatinase activity"/>
    <property type="evidence" value="ECO:0007669"/>
    <property type="project" value="UniProtKB-EC"/>
</dbReference>
<evidence type="ECO:0000313" key="6">
    <source>
        <dbReference type="Proteomes" id="UP000585681"/>
    </source>
</evidence>
<dbReference type="Gene3D" id="3.40.800.10">
    <property type="entry name" value="Ureohydrolase domain"/>
    <property type="match status" value="1"/>
</dbReference>
<reference evidence="5" key="1">
    <citation type="submission" date="2020-08" db="EMBL/GenBank/DDBJ databases">
        <title>Genomic Encyclopedia of Type Strains, Phase IV (KMG-IV): sequencing the most valuable type-strain genomes for metagenomic binning, comparative biology and taxonomic classification.</title>
        <authorList>
            <person name="Goeker M."/>
        </authorList>
    </citation>
    <scope>NUCLEOTIDE SEQUENCE [LARGE SCALE GENOMIC DNA]</scope>
    <source>
        <strain evidence="5">DSM 105040</strain>
    </source>
</reference>
<dbReference type="CDD" id="cd09990">
    <property type="entry name" value="Agmatinase-like"/>
    <property type="match status" value="1"/>
</dbReference>
<dbReference type="InterPro" id="IPR006035">
    <property type="entry name" value="Ureohydrolase"/>
</dbReference>